<feature type="compositionally biased region" description="Basic and acidic residues" evidence="2">
    <location>
        <begin position="1"/>
        <end position="11"/>
    </location>
</feature>
<dbReference type="Proteomes" id="UP000782241">
    <property type="component" value="Unassembled WGS sequence"/>
</dbReference>
<dbReference type="EMBL" id="JAGPUO010000009">
    <property type="protein sequence ID" value="KAG5660418.1"/>
    <property type="molecule type" value="Genomic_DNA"/>
</dbReference>
<accession>A0A9P7KS10</accession>
<feature type="region of interest" description="Disordered" evidence="2">
    <location>
        <begin position="1"/>
        <end position="47"/>
    </location>
</feature>
<feature type="compositionally biased region" description="Low complexity" evidence="2">
    <location>
        <begin position="105"/>
        <end position="119"/>
    </location>
</feature>
<comment type="caution">
    <text evidence="3">The sequence shown here is derived from an EMBL/GenBank/DDBJ whole genome shotgun (WGS) entry which is preliminary data.</text>
</comment>
<feature type="compositionally biased region" description="Basic and acidic residues" evidence="2">
    <location>
        <begin position="37"/>
        <end position="47"/>
    </location>
</feature>
<organism evidence="3 4">
    <name type="scientific">Fusarium avenaceum</name>
    <dbReference type="NCBI Taxonomy" id="40199"/>
    <lineage>
        <taxon>Eukaryota</taxon>
        <taxon>Fungi</taxon>
        <taxon>Dikarya</taxon>
        <taxon>Ascomycota</taxon>
        <taxon>Pezizomycotina</taxon>
        <taxon>Sordariomycetes</taxon>
        <taxon>Hypocreomycetidae</taxon>
        <taxon>Hypocreales</taxon>
        <taxon>Nectriaceae</taxon>
        <taxon>Fusarium</taxon>
        <taxon>Fusarium tricinctum species complex</taxon>
    </lineage>
</organism>
<feature type="compositionally biased region" description="Basic residues" evidence="2">
    <location>
        <begin position="27"/>
        <end position="36"/>
    </location>
</feature>
<gene>
    <name evidence="3" type="ORF">KAF25_003024</name>
</gene>
<dbReference type="AlphaFoldDB" id="A0A9P7KS10"/>
<evidence type="ECO:0000256" key="2">
    <source>
        <dbReference type="SAM" id="MobiDB-lite"/>
    </source>
</evidence>
<feature type="coiled-coil region" evidence="1">
    <location>
        <begin position="306"/>
        <end position="337"/>
    </location>
</feature>
<name>A0A9P7KS10_9HYPO</name>
<evidence type="ECO:0000256" key="1">
    <source>
        <dbReference type="SAM" id="Coils"/>
    </source>
</evidence>
<feature type="region of interest" description="Disordered" evidence="2">
    <location>
        <begin position="130"/>
        <end position="149"/>
    </location>
</feature>
<keyword evidence="4" id="KW-1185">Reference proteome</keyword>
<keyword evidence="1" id="KW-0175">Coiled coil</keyword>
<reference evidence="3" key="1">
    <citation type="submission" date="2021-04" db="EMBL/GenBank/DDBJ databases">
        <title>Draft genome of Fusarium avenaceum strain F156N33, isolated from an atmospheric sample in Virginia.</title>
        <authorList>
            <person name="Yang S."/>
            <person name="Vinatzer B.A."/>
            <person name="Coleman J."/>
        </authorList>
    </citation>
    <scope>NUCLEOTIDE SEQUENCE</scope>
    <source>
        <strain evidence="3">F156N33</strain>
    </source>
</reference>
<feature type="region of interest" description="Disordered" evidence="2">
    <location>
        <begin position="349"/>
        <end position="422"/>
    </location>
</feature>
<protein>
    <submittedName>
        <fullName evidence="3">Uncharacterized protein</fullName>
    </submittedName>
</protein>
<feature type="compositionally biased region" description="Polar residues" evidence="2">
    <location>
        <begin position="130"/>
        <end position="146"/>
    </location>
</feature>
<sequence>MKTKPTYKESSSENDSPYFAGDDKSVRQTRRKKAKRESRQARRKRDIEREWNHKATFAYMTRRATFWMERALKAEKELKEREIAGNELAERELAESLHRALCENSRSPSPSLSPSLQPSVTSELPLDTTFMRSNDVSPTSSKSSNPLAPGSFEAPDCDVTAVPFNEFFSELAPFWKRVIARTKTGSVMVEDGYDIFAHAPCDGNSFSAWLESVVRAGFANEEFWEDLKNPASKIVVSLLTDEENNDITYTNDFGGDVKMSSICGNDADGSSATVPQGMNATMTKVKTKFEDLQQHLYQAQRIISRLEGAQEVIITQNDELKKENDRLRLQVAQAQSEEWDNAAPMLQRSGEELSTTQPAPNPQQMHKGQAYSRQTSGQRTDSSKEEVKSSPNEHNAKRRHGDKLFDDLSGAHEPGPAAEKRKRRVHLEEFVSFAQARQWFCFRDVCENGQRAIGFTFRRVCPAHGQGCDIIIRSGDNKDEFSAMLRETTLPDLATTAFDTPDQPREPEFQYSTLDGIHFGTANSVEGAVAMLRASLQPGHPENGFATSDHPHDIVSCLDNEDDELKTNVSNVEAQPSAATRNLAVCNEEVLRSKFIEDDHFTNSVIARISDIAANVGERENIYGLLYSEKHGVYYCIHEACEKGKLSCQTLHPYQFGCPVRGANCGFLIKVVTVGLERKFRVFCPNDSFRDIPEAEI</sequence>
<evidence type="ECO:0000313" key="4">
    <source>
        <dbReference type="Proteomes" id="UP000782241"/>
    </source>
</evidence>
<evidence type="ECO:0000313" key="3">
    <source>
        <dbReference type="EMBL" id="KAG5660418.1"/>
    </source>
</evidence>
<feature type="compositionally biased region" description="Polar residues" evidence="2">
    <location>
        <begin position="352"/>
        <end position="380"/>
    </location>
</feature>
<feature type="region of interest" description="Disordered" evidence="2">
    <location>
        <begin position="101"/>
        <end position="120"/>
    </location>
</feature>
<proteinExistence type="predicted"/>